<comment type="caution">
    <text evidence="4">The sequence shown here is derived from an EMBL/GenBank/DDBJ whole genome shotgun (WGS) entry which is preliminary data.</text>
</comment>
<evidence type="ECO:0000313" key="5">
    <source>
        <dbReference type="Proteomes" id="UP000248021"/>
    </source>
</evidence>
<proteinExistence type="inferred from homology"/>
<dbReference type="SUPFAM" id="SSF51316">
    <property type="entry name" value="Mss4-like"/>
    <property type="match status" value="1"/>
</dbReference>
<evidence type="ECO:0000256" key="3">
    <source>
        <dbReference type="ARBA" id="ARBA00022833"/>
    </source>
</evidence>
<dbReference type="Pfam" id="PF04828">
    <property type="entry name" value="GFA"/>
    <property type="match status" value="1"/>
</dbReference>
<dbReference type="GO" id="GO:0016846">
    <property type="term" value="F:carbon-sulfur lyase activity"/>
    <property type="evidence" value="ECO:0007669"/>
    <property type="project" value="InterPro"/>
</dbReference>
<dbReference type="OrthoDB" id="9805575at2"/>
<reference evidence="4 5" key="1">
    <citation type="submission" date="2018-05" db="EMBL/GenBank/DDBJ databases">
        <title>Genomic Encyclopedia of Type Strains, Phase IV (KMG-IV): sequencing the most valuable type-strain genomes for metagenomic binning, comparative biology and taxonomic classification.</title>
        <authorList>
            <person name="Goeker M."/>
        </authorList>
    </citation>
    <scope>NUCLEOTIDE SEQUENCE [LARGE SCALE GENOMIC DNA]</scope>
    <source>
        <strain evidence="4 5">DSM 6462</strain>
    </source>
</reference>
<dbReference type="GO" id="GO:0046872">
    <property type="term" value="F:metal ion binding"/>
    <property type="evidence" value="ECO:0007669"/>
    <property type="project" value="UniProtKB-KW"/>
</dbReference>
<keyword evidence="2" id="KW-0479">Metal-binding</keyword>
<protein>
    <submittedName>
        <fullName evidence="4">Uncharacterized protein</fullName>
    </submittedName>
</protein>
<accession>A0A2V3TU64</accession>
<dbReference type="EMBL" id="QJJK01000017">
    <property type="protein sequence ID" value="PXW52156.1"/>
    <property type="molecule type" value="Genomic_DNA"/>
</dbReference>
<organism evidence="4 5">
    <name type="scientific">Chelatococcus asaccharovorans</name>
    <dbReference type="NCBI Taxonomy" id="28210"/>
    <lineage>
        <taxon>Bacteria</taxon>
        <taxon>Pseudomonadati</taxon>
        <taxon>Pseudomonadota</taxon>
        <taxon>Alphaproteobacteria</taxon>
        <taxon>Hyphomicrobiales</taxon>
        <taxon>Chelatococcaceae</taxon>
        <taxon>Chelatococcus</taxon>
    </lineage>
</organism>
<evidence type="ECO:0000313" key="4">
    <source>
        <dbReference type="EMBL" id="PXW52156.1"/>
    </source>
</evidence>
<dbReference type="PROSITE" id="PS51891">
    <property type="entry name" value="CENP_V_GFA"/>
    <property type="match status" value="1"/>
</dbReference>
<dbReference type="InterPro" id="IPR011057">
    <property type="entry name" value="Mss4-like_sf"/>
</dbReference>
<gene>
    <name evidence="4" type="ORF">C7450_11717</name>
</gene>
<dbReference type="Gene3D" id="2.170.150.70">
    <property type="match status" value="1"/>
</dbReference>
<dbReference type="InterPro" id="IPR052355">
    <property type="entry name" value="CENP-V-like"/>
</dbReference>
<sequence>MSETQHFEGRCHCGAVQFSANADLANVISCNCSICSKHGLILTFVPADRFTLAAGEDTLKDYQFNTMRIRHRFCGNCGVEPFAEGAMPDGTPMRAINVRCLDGVDIAALSPTPVDGRSR</sequence>
<comment type="similarity">
    <text evidence="1">Belongs to the Gfa family.</text>
</comment>
<dbReference type="AlphaFoldDB" id="A0A2V3TU64"/>
<dbReference type="PANTHER" id="PTHR28620">
    <property type="entry name" value="CENTROMERE PROTEIN V"/>
    <property type="match status" value="1"/>
</dbReference>
<dbReference type="PANTHER" id="PTHR28620:SF1">
    <property type="entry name" value="CENP-V_GFA DOMAIN-CONTAINING PROTEIN"/>
    <property type="match status" value="1"/>
</dbReference>
<dbReference type="RefSeq" id="WP_110378061.1">
    <property type="nucleotide sequence ID" value="NZ_CAKNFM010000006.1"/>
</dbReference>
<dbReference type="Proteomes" id="UP000248021">
    <property type="component" value="Unassembled WGS sequence"/>
</dbReference>
<keyword evidence="5" id="KW-1185">Reference proteome</keyword>
<keyword evidence="3" id="KW-0862">Zinc</keyword>
<dbReference type="InterPro" id="IPR006913">
    <property type="entry name" value="CENP-V/GFA"/>
</dbReference>
<name>A0A2V3TU64_9HYPH</name>
<evidence type="ECO:0000256" key="1">
    <source>
        <dbReference type="ARBA" id="ARBA00005495"/>
    </source>
</evidence>
<evidence type="ECO:0000256" key="2">
    <source>
        <dbReference type="ARBA" id="ARBA00022723"/>
    </source>
</evidence>